<dbReference type="GO" id="GO:0000978">
    <property type="term" value="F:RNA polymerase II cis-regulatory region sequence-specific DNA binding"/>
    <property type="evidence" value="ECO:0007669"/>
    <property type="project" value="TreeGrafter"/>
</dbReference>
<dbReference type="Gene3D" id="4.10.280.10">
    <property type="entry name" value="Helix-loop-helix DNA-binding domain"/>
    <property type="match status" value="1"/>
</dbReference>
<feature type="compositionally biased region" description="Basic and acidic residues" evidence="5">
    <location>
        <begin position="381"/>
        <end position="408"/>
    </location>
</feature>
<dbReference type="STRING" id="61424.A0A2T9YEC8"/>
<dbReference type="OrthoDB" id="690068at2759"/>
<dbReference type="InterPro" id="IPR051732">
    <property type="entry name" value="USF"/>
</dbReference>
<dbReference type="GO" id="GO:0005634">
    <property type="term" value="C:nucleus"/>
    <property type="evidence" value="ECO:0007669"/>
    <property type="project" value="UniProtKB-SubCell"/>
</dbReference>
<evidence type="ECO:0000313" key="8">
    <source>
        <dbReference type="Proteomes" id="UP000245699"/>
    </source>
</evidence>
<dbReference type="SMART" id="SM00353">
    <property type="entry name" value="HLH"/>
    <property type="match status" value="1"/>
</dbReference>
<proteinExistence type="predicted"/>
<dbReference type="PANTHER" id="PTHR46117:SF3">
    <property type="entry name" value="FI24210P1"/>
    <property type="match status" value="1"/>
</dbReference>
<dbReference type="InterPro" id="IPR036638">
    <property type="entry name" value="HLH_DNA-bd_sf"/>
</dbReference>
<evidence type="ECO:0000256" key="1">
    <source>
        <dbReference type="ARBA" id="ARBA00004123"/>
    </source>
</evidence>
<evidence type="ECO:0000256" key="5">
    <source>
        <dbReference type="SAM" id="MobiDB-lite"/>
    </source>
</evidence>
<keyword evidence="2" id="KW-0805">Transcription regulation</keyword>
<dbReference type="EMBL" id="MBFT01000466">
    <property type="protein sequence ID" value="PVU90693.1"/>
    <property type="molecule type" value="Genomic_DNA"/>
</dbReference>
<evidence type="ECO:0000256" key="4">
    <source>
        <dbReference type="ARBA" id="ARBA00023242"/>
    </source>
</evidence>
<sequence>MSYNPESYTGNNKKTINDNEKSFIFGRNNGLGVLTPLTFQNFTNTSEENMMTNKKYQGLDNVIEASINNNDKPANKKRFISEINNSEMGITNNNNQRMEQLMKTFENGYMPSLNGNFVDSRNSFGRQSSTNVPSLGQESINSVFSSMYNEQMNMGIGYNSDIIKNISQTTNFGNGNIGPTGVISQTGTPNHFQGENVLDTSAIGRANIGNNIIENSRFGVDNGYMKARMTGNSPLSSPAFYNAQQYGNLTSRITSEGGGFYNSGNDIQYNTENASYFEGVDGFSGDRSNFGVQNLSLMGLLDGNNMEMPHKRAQIIYEKKQKRRESHNAVERRRRDHINERIQELYELIPSSMKDPATKPNKGLILRLACEYIKRMHDKTGSAEIDSGNRPEKKNRETQQKSSSELKKYNSGGNNDIDTAVNRNLMGGSGNDGVYNNNKNTADNKNNVGLSRGYENLTSGLQNTQNNNTGMKIGSLNNNNNNDSGMGTNMGSMNNDNNVHINQFKLPAKKN</sequence>
<dbReference type="AlphaFoldDB" id="A0A2T9YEC8"/>
<evidence type="ECO:0000256" key="2">
    <source>
        <dbReference type="ARBA" id="ARBA00023015"/>
    </source>
</evidence>
<evidence type="ECO:0000313" key="7">
    <source>
        <dbReference type="EMBL" id="PVU90693.1"/>
    </source>
</evidence>
<feature type="domain" description="BHLH" evidence="6">
    <location>
        <begin position="322"/>
        <end position="376"/>
    </location>
</feature>
<name>A0A2T9YEC8_9FUNG</name>
<dbReference type="GO" id="GO:0000981">
    <property type="term" value="F:DNA-binding transcription factor activity, RNA polymerase II-specific"/>
    <property type="evidence" value="ECO:0007669"/>
    <property type="project" value="TreeGrafter"/>
</dbReference>
<comment type="subcellular location">
    <subcellularLocation>
        <location evidence="1">Nucleus</location>
    </subcellularLocation>
</comment>
<dbReference type="Proteomes" id="UP000245699">
    <property type="component" value="Unassembled WGS sequence"/>
</dbReference>
<accession>A0A2T9YEC8</accession>
<reference evidence="7 8" key="1">
    <citation type="journal article" date="2018" name="MBio">
        <title>Comparative Genomics Reveals the Core Gene Toolbox for the Fungus-Insect Symbiosis.</title>
        <authorList>
            <person name="Wang Y."/>
            <person name="Stata M."/>
            <person name="Wang W."/>
            <person name="Stajich J.E."/>
            <person name="White M.M."/>
            <person name="Moncalvo J.M."/>
        </authorList>
    </citation>
    <scope>NUCLEOTIDE SEQUENCE [LARGE SCALE GENOMIC DNA]</scope>
    <source>
        <strain evidence="7 8">AUS-77-4</strain>
    </source>
</reference>
<dbReference type="PROSITE" id="PS50888">
    <property type="entry name" value="BHLH"/>
    <property type="match status" value="1"/>
</dbReference>
<dbReference type="InterPro" id="IPR011598">
    <property type="entry name" value="bHLH_dom"/>
</dbReference>
<protein>
    <recommendedName>
        <fullName evidence="6">BHLH domain-containing protein</fullName>
    </recommendedName>
</protein>
<keyword evidence="3" id="KW-0804">Transcription</keyword>
<feature type="region of interest" description="Disordered" evidence="5">
    <location>
        <begin position="381"/>
        <end position="444"/>
    </location>
</feature>
<dbReference type="SUPFAM" id="SSF47459">
    <property type="entry name" value="HLH, helix-loop-helix DNA-binding domain"/>
    <property type="match status" value="1"/>
</dbReference>
<dbReference type="CDD" id="cd11387">
    <property type="entry name" value="bHLHzip_USF_MITF"/>
    <property type="match status" value="1"/>
</dbReference>
<evidence type="ECO:0000256" key="3">
    <source>
        <dbReference type="ARBA" id="ARBA00023163"/>
    </source>
</evidence>
<evidence type="ECO:0000259" key="6">
    <source>
        <dbReference type="PROSITE" id="PS50888"/>
    </source>
</evidence>
<keyword evidence="4" id="KW-0539">Nucleus</keyword>
<comment type="caution">
    <text evidence="7">The sequence shown here is derived from an EMBL/GenBank/DDBJ whole genome shotgun (WGS) entry which is preliminary data.</text>
</comment>
<dbReference type="PANTHER" id="PTHR46117">
    <property type="entry name" value="FI24210P1"/>
    <property type="match status" value="1"/>
</dbReference>
<keyword evidence="8" id="KW-1185">Reference proteome</keyword>
<dbReference type="Pfam" id="PF00010">
    <property type="entry name" value="HLH"/>
    <property type="match status" value="1"/>
</dbReference>
<organism evidence="7 8">
    <name type="scientific">Furculomyces boomerangus</name>
    <dbReference type="NCBI Taxonomy" id="61424"/>
    <lineage>
        <taxon>Eukaryota</taxon>
        <taxon>Fungi</taxon>
        <taxon>Fungi incertae sedis</taxon>
        <taxon>Zoopagomycota</taxon>
        <taxon>Kickxellomycotina</taxon>
        <taxon>Harpellomycetes</taxon>
        <taxon>Harpellales</taxon>
        <taxon>Harpellaceae</taxon>
        <taxon>Furculomyces</taxon>
    </lineage>
</organism>
<gene>
    <name evidence="7" type="ORF">BB559_004481</name>
</gene>
<dbReference type="GO" id="GO:0046983">
    <property type="term" value="F:protein dimerization activity"/>
    <property type="evidence" value="ECO:0007669"/>
    <property type="project" value="InterPro"/>
</dbReference>